<evidence type="ECO:0000256" key="2">
    <source>
        <dbReference type="ARBA" id="ARBA00023125"/>
    </source>
</evidence>
<evidence type="ECO:0000259" key="5">
    <source>
        <dbReference type="PROSITE" id="PS50043"/>
    </source>
</evidence>
<keyword evidence="4" id="KW-1133">Transmembrane helix</keyword>
<keyword evidence="7" id="KW-1185">Reference proteome</keyword>
<feature type="transmembrane region" description="Helical" evidence="4">
    <location>
        <begin position="194"/>
        <end position="219"/>
    </location>
</feature>
<dbReference type="InterPro" id="IPR016032">
    <property type="entry name" value="Sig_transdc_resp-reg_C-effctor"/>
</dbReference>
<accession>B6GCH2</accession>
<dbReference type="GO" id="GO:0006355">
    <property type="term" value="P:regulation of DNA-templated transcription"/>
    <property type="evidence" value="ECO:0007669"/>
    <property type="project" value="InterPro"/>
</dbReference>
<dbReference type="SMART" id="SM00421">
    <property type="entry name" value="HTH_LUXR"/>
    <property type="match status" value="2"/>
</dbReference>
<dbReference type="Gene3D" id="1.10.10.10">
    <property type="entry name" value="Winged helix-like DNA-binding domain superfamily/Winged helix DNA-binding domain"/>
    <property type="match status" value="1"/>
</dbReference>
<evidence type="ECO:0000256" key="4">
    <source>
        <dbReference type="SAM" id="Phobius"/>
    </source>
</evidence>
<feature type="domain" description="HTH luxR-type" evidence="5">
    <location>
        <begin position="313"/>
        <end position="378"/>
    </location>
</feature>
<comment type="caution">
    <text evidence="6">The sequence shown here is derived from an EMBL/GenBank/DDBJ whole genome shotgun (WGS) entry which is preliminary data.</text>
</comment>
<evidence type="ECO:0000313" key="6">
    <source>
        <dbReference type="EMBL" id="EEA90003.1"/>
    </source>
</evidence>
<evidence type="ECO:0000313" key="7">
    <source>
        <dbReference type="Proteomes" id="UP000003560"/>
    </source>
</evidence>
<feature type="transmembrane region" description="Helical" evidence="4">
    <location>
        <begin position="557"/>
        <end position="578"/>
    </location>
</feature>
<name>B6GCH2_9ACTN</name>
<feature type="transmembrane region" description="Helical" evidence="4">
    <location>
        <begin position="165"/>
        <end position="188"/>
    </location>
</feature>
<proteinExistence type="predicted"/>
<sequence length="862" mass="93307">MSLNVIRRGWVVAMGHRAQAYIRYAPLLLLCVFPHQILLIGTTDSMTGVLIAPYVFVPALAFPIGAGVVIHIGEEFFTQKACLNLYRVQLALSVALIALGCLHPVLLYLHRAGEFFYYLYPLQQAVLFVSYALTPLLHVYAAHAERNACAQKPYRGLSRGWKCDYWLRAVADAFLVSLFMTGCLLLPFSASHRIGFWLSLVIAAPLQLTFGILAVASLVRTGGSWIDSRFWAVWPMRFIGSVVAWPVAVGALGHDVYGVMTWTAVLGFFLVVSRVWFRRSVLSGDVARDDPCSQLDSSSGQYPVPEMALQLQRAFPDAALADRERHCIEMALAGMTSAQIAAELGIKSVTVRSYLVRAYRKLGVSDLKALAGCVRDVRQSVGEESDNRSPAFMGGEGERAHCAFLCAPADLRSLFATLLLMVVLSEPGLSSDLFAFAVSCMVIAGVTMRAIGTGLPFDLRARPARIAFEAAALSSIVLFELLASGLTSASRVPSFACVAISMCALLFVPYLLHMALFGGEESPGREPGACAKLLFPYLLSGTVFLVVVSTVPKAREIAFFTLFLFVCVDRIGIWRALATRADTYESIPGDVSYLHTHHFIPFFMAGVVVGVCVQTALHIGAELGGDVMLALPLALLAVGCCLYLRRRGCVGGWRGGAVALGAVATIAVGYWFEGSARLGTAYVLLVLWATVACFRDSPSWRAAVHALMFGAAAGASMSLMEFEVRFVMVRALRGLDGVLPAAFDIEFRSLILVGLLVACALCALYELRTASLEDAPALPEDAFQRILSYCHGRGLSELQGLVVAYTVCGESARQTALRVGYSVGSVNSARLAAYKLLRVHTRDELLELVQRELGLSKASGLQ</sequence>
<feature type="transmembrane region" description="Helical" evidence="4">
    <location>
        <begin position="492"/>
        <end position="512"/>
    </location>
</feature>
<dbReference type="EMBL" id="ABXJ01000105">
    <property type="protein sequence ID" value="EEA90003.1"/>
    <property type="molecule type" value="Genomic_DNA"/>
</dbReference>
<reference evidence="6 7" key="1">
    <citation type="submission" date="2008-10" db="EMBL/GenBank/DDBJ databases">
        <title>Draft genome sequence of Collinsella stercoris (DSM 13279).</title>
        <authorList>
            <person name="Sudarsanam P."/>
            <person name="Ley R."/>
            <person name="Guruge J."/>
            <person name="Turnbaugh P.J."/>
            <person name="Mahowald M."/>
            <person name="Liep D."/>
            <person name="Gordon J."/>
        </authorList>
    </citation>
    <scope>NUCLEOTIDE SEQUENCE [LARGE SCALE GENOMIC DNA]</scope>
    <source>
        <strain evidence="6 7">DSM 13279</strain>
    </source>
</reference>
<dbReference type="PROSITE" id="PS50043">
    <property type="entry name" value="HTH_LUXR_2"/>
    <property type="match status" value="1"/>
</dbReference>
<feature type="transmembrane region" description="Helical" evidence="4">
    <location>
        <begin position="464"/>
        <end position="486"/>
    </location>
</feature>
<keyword evidence="4" id="KW-0812">Transmembrane</keyword>
<feature type="transmembrane region" description="Helical" evidence="4">
    <location>
        <begin position="706"/>
        <end position="727"/>
    </location>
</feature>
<feature type="transmembrane region" description="Helical" evidence="4">
    <location>
        <begin position="85"/>
        <end position="105"/>
    </location>
</feature>
<dbReference type="RefSeq" id="WP_006721428.1">
    <property type="nucleotide sequence ID" value="NZ_CP085935.1"/>
</dbReference>
<feature type="transmembrane region" description="Helical" evidence="4">
    <location>
        <begin position="651"/>
        <end position="672"/>
    </location>
</feature>
<reference evidence="6 7" key="2">
    <citation type="submission" date="2008-10" db="EMBL/GenBank/DDBJ databases">
        <authorList>
            <person name="Fulton L."/>
            <person name="Clifton S."/>
            <person name="Fulton B."/>
            <person name="Xu J."/>
            <person name="Minx P."/>
            <person name="Pepin K.H."/>
            <person name="Johnson M."/>
            <person name="Thiruvilangam P."/>
            <person name="Bhonagiri V."/>
            <person name="Nash W.E."/>
            <person name="Mardis E.R."/>
            <person name="Wilson R.K."/>
        </authorList>
    </citation>
    <scope>NUCLEOTIDE SEQUENCE [LARGE SCALE GENOMIC DNA]</scope>
    <source>
        <strain evidence="6 7">DSM 13279</strain>
    </source>
</reference>
<dbReference type="PANTHER" id="PTHR44688:SF16">
    <property type="entry name" value="DNA-BINDING TRANSCRIPTIONAL ACTIVATOR DEVR_DOSR"/>
    <property type="match status" value="1"/>
</dbReference>
<feature type="transmembrane region" description="Helical" evidence="4">
    <location>
        <begin position="231"/>
        <end position="253"/>
    </location>
</feature>
<feature type="transmembrane region" description="Helical" evidence="4">
    <location>
        <begin position="678"/>
        <end position="694"/>
    </location>
</feature>
<feature type="transmembrane region" description="Helical" evidence="4">
    <location>
        <begin position="21"/>
        <end position="39"/>
    </location>
</feature>
<feature type="transmembrane region" description="Helical" evidence="4">
    <location>
        <begin position="627"/>
        <end position="644"/>
    </location>
</feature>
<keyword evidence="3" id="KW-0804">Transcription</keyword>
<dbReference type="PANTHER" id="PTHR44688">
    <property type="entry name" value="DNA-BINDING TRANSCRIPTIONAL ACTIVATOR DEVR_DOSR"/>
    <property type="match status" value="1"/>
</dbReference>
<dbReference type="PROSITE" id="PS00622">
    <property type="entry name" value="HTH_LUXR_1"/>
    <property type="match status" value="1"/>
</dbReference>
<dbReference type="Pfam" id="PF00196">
    <property type="entry name" value="GerE"/>
    <property type="match status" value="1"/>
</dbReference>
<feature type="transmembrane region" description="Helical" evidence="4">
    <location>
        <begin position="402"/>
        <end position="421"/>
    </location>
</feature>
<dbReference type="GO" id="GO:0003677">
    <property type="term" value="F:DNA binding"/>
    <property type="evidence" value="ECO:0007669"/>
    <property type="project" value="UniProtKB-KW"/>
</dbReference>
<dbReference type="PRINTS" id="PR00038">
    <property type="entry name" value="HTHLUXR"/>
</dbReference>
<evidence type="ECO:0000256" key="3">
    <source>
        <dbReference type="ARBA" id="ARBA00023163"/>
    </source>
</evidence>
<protein>
    <submittedName>
        <fullName evidence="6">Transcriptional regulator, LuxR family</fullName>
    </submittedName>
</protein>
<dbReference type="InterPro" id="IPR000792">
    <property type="entry name" value="Tscrpt_reg_LuxR_C"/>
</dbReference>
<keyword evidence="4" id="KW-0472">Membrane</keyword>
<dbReference type="AlphaFoldDB" id="B6GCH2"/>
<dbReference type="Proteomes" id="UP000003560">
    <property type="component" value="Unassembled WGS sequence"/>
</dbReference>
<dbReference type="STRING" id="445975.COLSTE_01795"/>
<keyword evidence="2" id="KW-0238">DNA-binding</keyword>
<feature type="transmembrane region" description="Helical" evidence="4">
    <location>
        <begin position="599"/>
        <end position="621"/>
    </location>
</feature>
<organism evidence="6 7">
    <name type="scientific">Collinsella stercoris DSM 13279</name>
    <dbReference type="NCBI Taxonomy" id="445975"/>
    <lineage>
        <taxon>Bacteria</taxon>
        <taxon>Bacillati</taxon>
        <taxon>Actinomycetota</taxon>
        <taxon>Coriobacteriia</taxon>
        <taxon>Coriobacteriales</taxon>
        <taxon>Coriobacteriaceae</taxon>
        <taxon>Collinsella</taxon>
    </lineage>
</organism>
<dbReference type="InterPro" id="IPR036388">
    <property type="entry name" value="WH-like_DNA-bd_sf"/>
</dbReference>
<feature type="transmembrane region" description="Helical" evidence="4">
    <location>
        <begin position="533"/>
        <end position="551"/>
    </location>
</feature>
<dbReference type="CDD" id="cd06170">
    <property type="entry name" value="LuxR_C_like"/>
    <property type="match status" value="1"/>
</dbReference>
<dbReference type="HOGENOM" id="CLU_331969_0_0_11"/>
<gene>
    <name evidence="6" type="ORF">COLSTE_01795</name>
</gene>
<dbReference type="SUPFAM" id="SSF46894">
    <property type="entry name" value="C-terminal effector domain of the bipartite response regulators"/>
    <property type="match status" value="1"/>
</dbReference>
<feature type="transmembrane region" description="Helical" evidence="4">
    <location>
        <begin position="433"/>
        <end position="452"/>
    </location>
</feature>
<dbReference type="OrthoDB" id="3193346at2"/>
<evidence type="ECO:0000256" key="1">
    <source>
        <dbReference type="ARBA" id="ARBA00023015"/>
    </source>
</evidence>
<feature type="transmembrane region" description="Helical" evidence="4">
    <location>
        <begin position="51"/>
        <end position="73"/>
    </location>
</feature>
<dbReference type="GeneID" id="98003479"/>
<feature type="transmembrane region" description="Helical" evidence="4">
    <location>
        <begin position="125"/>
        <end position="144"/>
    </location>
</feature>
<keyword evidence="1" id="KW-0805">Transcription regulation</keyword>
<feature type="transmembrane region" description="Helical" evidence="4">
    <location>
        <begin position="259"/>
        <end position="277"/>
    </location>
</feature>